<evidence type="ECO:0008006" key="2">
    <source>
        <dbReference type="Google" id="ProtNLM"/>
    </source>
</evidence>
<proteinExistence type="predicted"/>
<dbReference type="InterPro" id="IPR036182">
    <property type="entry name" value="PCuAC_sf"/>
</dbReference>
<dbReference type="EMBL" id="LAZR01036076">
    <property type="protein sequence ID" value="KKL25806.1"/>
    <property type="molecule type" value="Genomic_DNA"/>
</dbReference>
<dbReference type="Pfam" id="PF04314">
    <property type="entry name" value="PCuAC"/>
    <property type="match status" value="1"/>
</dbReference>
<dbReference type="InterPro" id="IPR007410">
    <property type="entry name" value="LpqE-like"/>
</dbReference>
<dbReference type="PANTHER" id="PTHR36302">
    <property type="entry name" value="BLR7088 PROTEIN"/>
    <property type="match status" value="1"/>
</dbReference>
<organism evidence="1">
    <name type="scientific">marine sediment metagenome</name>
    <dbReference type="NCBI Taxonomy" id="412755"/>
    <lineage>
        <taxon>unclassified sequences</taxon>
        <taxon>metagenomes</taxon>
        <taxon>ecological metagenomes</taxon>
    </lineage>
</organism>
<accession>A0A0F9E7J3</accession>
<name>A0A0F9E7J3_9ZZZZ</name>
<sequence>MSFKSLLTMLTPAILAMGLYSSALLAHADHQHDTVNEIVVNNAQIRDFLPGSKSSAGYLTLVNHGDTAIELTKVTVESLGRVEIHEHQHVNGMMKMQKVDTLQIKAHQQLDFKPGGYHLMVFEPKEPLKIGQELKLTLYFSNGDRVFTQASVVSLESQIAEAPQSQQHHTHH</sequence>
<evidence type="ECO:0000313" key="1">
    <source>
        <dbReference type="EMBL" id="KKL25806.1"/>
    </source>
</evidence>
<dbReference type="SUPFAM" id="SSF110087">
    <property type="entry name" value="DR1885-like metal-binding protein"/>
    <property type="match status" value="1"/>
</dbReference>
<comment type="caution">
    <text evidence="1">The sequence shown here is derived from an EMBL/GenBank/DDBJ whole genome shotgun (WGS) entry which is preliminary data.</text>
</comment>
<dbReference type="InterPro" id="IPR058248">
    <property type="entry name" value="Lxx211020-like"/>
</dbReference>
<dbReference type="AlphaFoldDB" id="A0A0F9E7J3"/>
<gene>
    <name evidence="1" type="ORF">LCGC14_2401590</name>
</gene>
<dbReference type="Gene3D" id="2.60.40.1890">
    <property type="entry name" value="PCu(A)C copper chaperone"/>
    <property type="match status" value="1"/>
</dbReference>
<dbReference type="PANTHER" id="PTHR36302:SF1">
    <property type="entry name" value="COPPER CHAPERONE PCU(A)C"/>
    <property type="match status" value="1"/>
</dbReference>
<protein>
    <recommendedName>
        <fullName evidence="2">Copper chaperone PCu(A)C</fullName>
    </recommendedName>
</protein>
<reference evidence="1" key="1">
    <citation type="journal article" date="2015" name="Nature">
        <title>Complex archaea that bridge the gap between prokaryotes and eukaryotes.</title>
        <authorList>
            <person name="Spang A."/>
            <person name="Saw J.H."/>
            <person name="Jorgensen S.L."/>
            <person name="Zaremba-Niedzwiedzka K."/>
            <person name="Martijn J."/>
            <person name="Lind A.E."/>
            <person name="van Eijk R."/>
            <person name="Schleper C."/>
            <person name="Guy L."/>
            <person name="Ettema T.J."/>
        </authorList>
    </citation>
    <scope>NUCLEOTIDE SEQUENCE</scope>
</reference>